<feature type="domain" description="Plant heme peroxidase family profile" evidence="21">
    <location>
        <begin position="38"/>
        <end position="309"/>
    </location>
</feature>
<dbReference type="Proteomes" id="UP000289340">
    <property type="component" value="Chromosome 2"/>
</dbReference>
<keyword evidence="11 20" id="KW-0408">Iron</keyword>
<dbReference type="PRINTS" id="PR00458">
    <property type="entry name" value="PEROXIDASE"/>
</dbReference>
<evidence type="ECO:0000256" key="11">
    <source>
        <dbReference type="ARBA" id="ARBA00023004"/>
    </source>
</evidence>
<evidence type="ECO:0000256" key="16">
    <source>
        <dbReference type="PIRSR" id="PIRSR600823-2"/>
    </source>
</evidence>
<evidence type="ECO:0000256" key="7">
    <source>
        <dbReference type="ARBA" id="ARBA00022723"/>
    </source>
</evidence>
<feature type="signal peptide" evidence="20">
    <location>
        <begin position="1"/>
        <end position="33"/>
    </location>
</feature>
<feature type="binding site" evidence="17">
    <location>
        <position position="263"/>
    </location>
    <ligand>
        <name>Ca(2+)</name>
        <dbReference type="ChEBI" id="CHEBI:29108"/>
        <label>2</label>
    </ligand>
</feature>
<evidence type="ECO:0000256" key="6">
    <source>
        <dbReference type="ARBA" id="ARBA00022617"/>
    </source>
</evidence>
<evidence type="ECO:0000256" key="8">
    <source>
        <dbReference type="ARBA" id="ARBA00022729"/>
    </source>
</evidence>
<feature type="disulfide bond" evidence="19">
    <location>
        <begin position="211"/>
        <end position="245"/>
    </location>
</feature>
<dbReference type="FunFam" id="1.10.520.10:FF:000009">
    <property type="entry name" value="Peroxidase"/>
    <property type="match status" value="1"/>
</dbReference>
<feature type="active site" description="Proton acceptor" evidence="15">
    <location>
        <position position="79"/>
    </location>
</feature>
<evidence type="ECO:0000256" key="2">
    <source>
        <dbReference type="ARBA" id="ARBA00002322"/>
    </source>
</evidence>
<comment type="similarity">
    <text evidence="20">Belongs to the peroxidase family. Classical plant (class III) peroxidase subfamily.</text>
</comment>
<keyword evidence="23" id="KW-1185">Reference proteome</keyword>
<keyword evidence="4 20" id="KW-0964">Secreted</keyword>
<evidence type="ECO:0000256" key="3">
    <source>
        <dbReference type="ARBA" id="ARBA00012313"/>
    </source>
</evidence>
<dbReference type="PRINTS" id="PR00461">
    <property type="entry name" value="PLPEROXIDASE"/>
</dbReference>
<evidence type="ECO:0000256" key="4">
    <source>
        <dbReference type="ARBA" id="ARBA00022525"/>
    </source>
</evidence>
<comment type="cofactor">
    <cofactor evidence="17 20">
        <name>Ca(2+)</name>
        <dbReference type="ChEBI" id="CHEBI:29108"/>
    </cofactor>
    <text evidence="17 20">Binds 2 calcium ions per subunit.</text>
</comment>
<feature type="disulfide bond" evidence="19">
    <location>
        <begin position="48"/>
        <end position="128"/>
    </location>
</feature>
<feature type="binding site" evidence="17">
    <location>
        <position position="85"/>
    </location>
    <ligand>
        <name>Ca(2+)</name>
        <dbReference type="ChEBI" id="CHEBI:29108"/>
        <label>1</label>
    </ligand>
</feature>
<dbReference type="EMBL" id="QZWG01000002">
    <property type="protein sequence ID" value="RZC26786.1"/>
    <property type="molecule type" value="Genomic_DNA"/>
</dbReference>
<protein>
    <recommendedName>
        <fullName evidence="3 20">Peroxidase</fullName>
        <ecNumber evidence="3 20">1.11.1.7</ecNumber>
    </recommendedName>
</protein>
<evidence type="ECO:0000256" key="1">
    <source>
        <dbReference type="ARBA" id="ARBA00000189"/>
    </source>
</evidence>
<keyword evidence="8 20" id="KW-0732">Signal</keyword>
<evidence type="ECO:0000313" key="22">
    <source>
        <dbReference type="EMBL" id="RZC26786.1"/>
    </source>
</evidence>
<evidence type="ECO:0000259" key="21">
    <source>
        <dbReference type="PROSITE" id="PS50873"/>
    </source>
</evidence>
<comment type="catalytic activity">
    <reaction evidence="1 20">
        <text>2 a phenolic donor + H2O2 = 2 a phenolic radical donor + 2 H2O</text>
        <dbReference type="Rhea" id="RHEA:56136"/>
        <dbReference type="ChEBI" id="CHEBI:15377"/>
        <dbReference type="ChEBI" id="CHEBI:16240"/>
        <dbReference type="ChEBI" id="CHEBI:139520"/>
        <dbReference type="ChEBI" id="CHEBI:139521"/>
        <dbReference type="EC" id="1.11.1.7"/>
    </reaction>
</comment>
<sequence>SSNIMIGYVFCTKAPMASYYFLLLLVLVGATTAASEEELCTDFYSCTCPNLLPIVKKGVAKAIQKEPRMGASLLRLHFHHFFVNGCDAPILLDDTSNFVGEQTAEANNQSARGFNVINDIKANVEKECPRVVSCADILALAARDSVVCLGGPTWEVGLGRRASTTACRSDANNNIPGPFLSLSALINNFANQDLSVTDLVALSGVIIYLRCLKSGHIPLAWLNEKISEHTSTMIPTLIPPTESPCRASAPGVEMTKYSNPLTTKLQSISIIFQNLVSKKALLHSDQELFNSSSTDNLVRKYAANYCCIL</sequence>
<feature type="binding site" evidence="17">
    <location>
        <position position="83"/>
    </location>
    <ligand>
        <name>Ca(2+)</name>
        <dbReference type="ChEBI" id="CHEBI:29108"/>
        <label>1</label>
    </ligand>
</feature>
<evidence type="ECO:0000256" key="18">
    <source>
        <dbReference type="PIRSR" id="PIRSR600823-4"/>
    </source>
</evidence>
<dbReference type="InterPro" id="IPR000823">
    <property type="entry name" value="Peroxidase_pln"/>
</dbReference>
<evidence type="ECO:0000256" key="12">
    <source>
        <dbReference type="ARBA" id="ARBA00023157"/>
    </source>
</evidence>
<keyword evidence="5 20" id="KW-0575">Peroxidase</keyword>
<dbReference type="InterPro" id="IPR002016">
    <property type="entry name" value="Haem_peroxidase"/>
</dbReference>
<dbReference type="PROSITE" id="PS50873">
    <property type="entry name" value="PEROXIDASE_4"/>
    <property type="match status" value="1"/>
</dbReference>
<keyword evidence="10 20" id="KW-0560">Oxidoreductase</keyword>
<dbReference type="Gene3D" id="1.10.420.10">
    <property type="entry name" value="Peroxidase, domain 2"/>
    <property type="match status" value="1"/>
</dbReference>
<dbReference type="Pfam" id="PF00141">
    <property type="entry name" value="peroxidase"/>
    <property type="match status" value="1"/>
</dbReference>
<dbReference type="GO" id="GO:0046872">
    <property type="term" value="F:metal ion binding"/>
    <property type="evidence" value="ECO:0007669"/>
    <property type="project" value="UniProtKB-UniRule"/>
</dbReference>
<proteinExistence type="inferred from homology"/>
<comment type="caution">
    <text evidence="22">The sequence shown here is derived from an EMBL/GenBank/DDBJ whole genome shotgun (WGS) entry which is preliminary data.</text>
</comment>
<feature type="binding site" evidence="17">
    <location>
        <position position="87"/>
    </location>
    <ligand>
        <name>Ca(2+)</name>
        <dbReference type="ChEBI" id="CHEBI:29108"/>
        <label>1</label>
    </ligand>
</feature>
<comment type="function">
    <text evidence="2">Removal of H(2)O(2), oxidation of toxic reductants, biosynthesis and degradation of lignin, suberization, auxin catabolism, response to environmental stresses such as wounding, pathogen attack and oxidative stress. These functions might be dependent on each isozyme/isoform in each plant tissue.</text>
</comment>
<keyword evidence="9 17" id="KW-0106">Calcium</keyword>
<evidence type="ECO:0000256" key="17">
    <source>
        <dbReference type="PIRSR" id="PIRSR600823-3"/>
    </source>
</evidence>
<comment type="cofactor">
    <cofactor evidence="20">
        <name>heme b</name>
        <dbReference type="ChEBI" id="CHEBI:60344"/>
    </cofactor>
    <text evidence="20">Binds 1 heme b (iron(II)-protoporphyrin IX) group per subunit.</text>
</comment>
<dbReference type="GO" id="GO:0020037">
    <property type="term" value="F:heme binding"/>
    <property type="evidence" value="ECO:0007669"/>
    <property type="project" value="UniProtKB-UniRule"/>
</dbReference>
<evidence type="ECO:0000256" key="19">
    <source>
        <dbReference type="PIRSR" id="PIRSR600823-5"/>
    </source>
</evidence>
<evidence type="ECO:0000256" key="14">
    <source>
        <dbReference type="ARBA" id="ARBA00023324"/>
    </source>
</evidence>
<keyword evidence="12 19" id="KW-1015">Disulfide bond</keyword>
<dbReference type="GO" id="GO:0006979">
    <property type="term" value="P:response to oxidative stress"/>
    <property type="evidence" value="ECO:0007669"/>
    <property type="project" value="UniProtKB-UniRule"/>
</dbReference>
<evidence type="ECO:0000313" key="23">
    <source>
        <dbReference type="Proteomes" id="UP000289340"/>
    </source>
</evidence>
<reference evidence="22 23" key="1">
    <citation type="submission" date="2018-09" db="EMBL/GenBank/DDBJ databases">
        <title>A high-quality reference genome of wild soybean provides a powerful tool to mine soybean genomes.</title>
        <authorList>
            <person name="Xie M."/>
            <person name="Chung C.Y.L."/>
            <person name="Li M.-W."/>
            <person name="Wong F.-L."/>
            <person name="Chan T.-F."/>
            <person name="Lam H.-M."/>
        </authorList>
    </citation>
    <scope>NUCLEOTIDE SEQUENCE [LARGE SCALE GENOMIC DNA]</scope>
    <source>
        <strain evidence="23">cv. W05</strain>
        <tissue evidence="22">Hypocotyl of etiolated seedlings</tissue>
    </source>
</reference>
<evidence type="ECO:0000256" key="13">
    <source>
        <dbReference type="ARBA" id="ARBA00023180"/>
    </source>
</evidence>
<dbReference type="PANTHER" id="PTHR31388:SF264">
    <property type="entry name" value="PEROXIDASE 59"/>
    <property type="match status" value="1"/>
</dbReference>
<feature type="binding site" evidence="16">
    <location>
        <position position="176"/>
    </location>
    <ligand>
        <name>substrate</name>
    </ligand>
</feature>
<dbReference type="GO" id="GO:0005576">
    <property type="term" value="C:extracellular region"/>
    <property type="evidence" value="ECO:0007669"/>
    <property type="project" value="UniProtKB-SubCell"/>
</dbReference>
<organism evidence="22 23">
    <name type="scientific">Glycine soja</name>
    <name type="common">Wild soybean</name>
    <dbReference type="NCBI Taxonomy" id="3848"/>
    <lineage>
        <taxon>Eukaryota</taxon>
        <taxon>Viridiplantae</taxon>
        <taxon>Streptophyta</taxon>
        <taxon>Embryophyta</taxon>
        <taxon>Tracheophyta</taxon>
        <taxon>Spermatophyta</taxon>
        <taxon>Magnoliopsida</taxon>
        <taxon>eudicotyledons</taxon>
        <taxon>Gunneridae</taxon>
        <taxon>Pentapetalae</taxon>
        <taxon>rosids</taxon>
        <taxon>fabids</taxon>
        <taxon>Fabales</taxon>
        <taxon>Fabaceae</taxon>
        <taxon>Papilionoideae</taxon>
        <taxon>50 kb inversion clade</taxon>
        <taxon>NPAAA clade</taxon>
        <taxon>indigoferoid/millettioid clade</taxon>
        <taxon>Phaseoleae</taxon>
        <taxon>Glycine</taxon>
        <taxon>Glycine subgen. Soja</taxon>
    </lineage>
</organism>
<evidence type="ECO:0000256" key="5">
    <source>
        <dbReference type="ARBA" id="ARBA00022559"/>
    </source>
</evidence>
<evidence type="ECO:0000256" key="20">
    <source>
        <dbReference type="RuleBase" id="RU362060"/>
    </source>
</evidence>
<dbReference type="Gene3D" id="1.10.520.10">
    <property type="match status" value="1"/>
</dbReference>
<name>A0A445LUA6_GLYSO</name>
<gene>
    <name evidence="22" type="ORF">D0Y65_005108</name>
</gene>
<feature type="binding site" evidence="17">
    <location>
        <position position="101"/>
    </location>
    <ligand>
        <name>Ca(2+)</name>
        <dbReference type="ChEBI" id="CHEBI:29108"/>
        <label>1</label>
    </ligand>
</feature>
<evidence type="ECO:0000256" key="9">
    <source>
        <dbReference type="ARBA" id="ARBA00022837"/>
    </source>
</evidence>
<dbReference type="AlphaFoldDB" id="A0A445LUA6"/>
<dbReference type="GO" id="GO:0140825">
    <property type="term" value="F:lactoperoxidase activity"/>
    <property type="evidence" value="ECO:0007669"/>
    <property type="project" value="UniProtKB-EC"/>
</dbReference>
<evidence type="ECO:0000256" key="10">
    <source>
        <dbReference type="ARBA" id="ARBA00023002"/>
    </source>
</evidence>
<dbReference type="EC" id="1.11.1.7" evidence="3 20"/>
<dbReference type="SUPFAM" id="SSF48113">
    <property type="entry name" value="Heme-dependent peroxidases"/>
    <property type="match status" value="1"/>
</dbReference>
<dbReference type="PANTHER" id="PTHR31388">
    <property type="entry name" value="PEROXIDASE 72-RELATED"/>
    <property type="match status" value="1"/>
</dbReference>
<keyword evidence="14 20" id="KW-0376">Hydrogen peroxide</keyword>
<feature type="non-terminal residue" evidence="22">
    <location>
        <position position="1"/>
    </location>
</feature>
<feature type="chain" id="PRO_5018809793" description="Peroxidase" evidence="20">
    <location>
        <begin position="34"/>
        <end position="309"/>
    </location>
</feature>
<evidence type="ECO:0000256" key="15">
    <source>
        <dbReference type="PIRSR" id="PIRSR600823-1"/>
    </source>
</evidence>
<keyword evidence="6 20" id="KW-0349">Heme</keyword>
<dbReference type="GO" id="GO:0042744">
    <property type="term" value="P:hydrogen peroxide catabolic process"/>
    <property type="evidence" value="ECO:0007669"/>
    <property type="project" value="UniProtKB-KW"/>
</dbReference>
<feature type="site" description="Transition state stabilizer" evidence="18">
    <location>
        <position position="75"/>
    </location>
</feature>
<keyword evidence="7 17" id="KW-0479">Metal-binding</keyword>
<keyword evidence="13" id="KW-0325">Glycoprotein</keyword>
<accession>A0A445LUA6</accession>
<comment type="subcellular location">
    <subcellularLocation>
        <location evidence="20">Secreted</location>
    </subcellularLocation>
</comment>
<dbReference type="InterPro" id="IPR010255">
    <property type="entry name" value="Haem_peroxidase_sf"/>
</dbReference>